<evidence type="ECO:0000256" key="6">
    <source>
        <dbReference type="RuleBase" id="RU362125"/>
    </source>
</evidence>
<dbReference type="Pfam" id="PF02770">
    <property type="entry name" value="Acyl-CoA_dh_M"/>
    <property type="match status" value="1"/>
</dbReference>
<dbReference type="InterPro" id="IPR013786">
    <property type="entry name" value="AcylCoA_DH/ox_N"/>
</dbReference>
<sequence length="373" mass="39408">MTLSYTAEHEELRGSVRRLLAEQAGSAQLRQLIDSPEPYDASLWKTMAQELGLHGMAIPEEYSGSGYGFLEQAVVMEEMGRAVHRSPYFSTVILAATALQLADQEDARARWLPGIASGETVGTVALAEADGDWTAPRVATRARAGDGGYRLHGTKHFVTDGAAADLIIVLADSDDGELLLAVDAQDPGVTVADVPVLDQTRPLATITFDGAAGTVLTAGARTREVLAGLLDTALAALAAEQVGGAGRALEMAVEYAKIREQFGAAIGSFQAIKFKAADMLLQLEAARSAALYAARAVAEDAADRTVAAAVAKAVCSEGYFAIAAESIQIHGGIGFTWEHDAHLYFKRAKASELLFGNAGVHRERLARQLGWTA</sequence>
<evidence type="ECO:0000313" key="10">
    <source>
        <dbReference type="EMBL" id="MCG2623410.1"/>
    </source>
</evidence>
<dbReference type="Proteomes" id="UP001165368">
    <property type="component" value="Unassembled WGS sequence"/>
</dbReference>
<dbReference type="Gene3D" id="1.10.540.10">
    <property type="entry name" value="Acyl-CoA dehydrogenase/oxidase, N-terminal domain"/>
    <property type="match status" value="1"/>
</dbReference>
<reference evidence="10" key="1">
    <citation type="submission" date="2022-01" db="EMBL/GenBank/DDBJ databases">
        <authorList>
            <person name="Jo J.-H."/>
            <person name="Im W.-T."/>
        </authorList>
    </citation>
    <scope>NUCLEOTIDE SEQUENCE</scope>
    <source>
        <strain evidence="10">I2-34</strain>
    </source>
</reference>
<evidence type="ECO:0000256" key="3">
    <source>
        <dbReference type="ARBA" id="ARBA00022630"/>
    </source>
</evidence>
<evidence type="ECO:0000256" key="4">
    <source>
        <dbReference type="ARBA" id="ARBA00022827"/>
    </source>
</evidence>
<dbReference type="CDD" id="cd00567">
    <property type="entry name" value="ACAD"/>
    <property type="match status" value="1"/>
</dbReference>
<evidence type="ECO:0000259" key="9">
    <source>
        <dbReference type="Pfam" id="PF02771"/>
    </source>
</evidence>
<accession>A0ABS9L9R9</accession>
<evidence type="ECO:0000259" key="8">
    <source>
        <dbReference type="Pfam" id="PF02770"/>
    </source>
</evidence>
<feature type="domain" description="Acyl-CoA oxidase/dehydrogenase middle" evidence="8">
    <location>
        <begin position="125"/>
        <end position="194"/>
    </location>
</feature>
<keyword evidence="4 6" id="KW-0274">FAD</keyword>
<dbReference type="InterPro" id="IPR046373">
    <property type="entry name" value="Acyl-CoA_Oxase/DH_mid-dom_sf"/>
</dbReference>
<dbReference type="Pfam" id="PF02771">
    <property type="entry name" value="Acyl-CoA_dh_N"/>
    <property type="match status" value="1"/>
</dbReference>
<name>A0ABS9L9R9_9MICC</name>
<comment type="cofactor">
    <cofactor evidence="1 6">
        <name>FAD</name>
        <dbReference type="ChEBI" id="CHEBI:57692"/>
    </cofactor>
</comment>
<dbReference type="Pfam" id="PF00441">
    <property type="entry name" value="Acyl-CoA_dh_1"/>
    <property type="match status" value="1"/>
</dbReference>
<evidence type="ECO:0000259" key="7">
    <source>
        <dbReference type="Pfam" id="PF00441"/>
    </source>
</evidence>
<dbReference type="PANTHER" id="PTHR43884:SF20">
    <property type="entry name" value="ACYL-COA DEHYDROGENASE FADE28"/>
    <property type="match status" value="1"/>
</dbReference>
<dbReference type="InterPro" id="IPR036250">
    <property type="entry name" value="AcylCo_DH-like_C"/>
</dbReference>
<keyword evidence="3 6" id="KW-0285">Flavoprotein</keyword>
<dbReference type="InterPro" id="IPR037069">
    <property type="entry name" value="AcylCoA_DH/ox_N_sf"/>
</dbReference>
<proteinExistence type="inferred from homology"/>
<dbReference type="Gene3D" id="2.40.110.10">
    <property type="entry name" value="Butyryl-CoA Dehydrogenase, subunit A, domain 2"/>
    <property type="match status" value="1"/>
</dbReference>
<feature type="domain" description="Acyl-CoA dehydrogenase/oxidase C-terminal" evidence="7">
    <location>
        <begin position="235"/>
        <end position="369"/>
    </location>
</feature>
<evidence type="ECO:0000256" key="2">
    <source>
        <dbReference type="ARBA" id="ARBA00009347"/>
    </source>
</evidence>
<dbReference type="SUPFAM" id="SSF56645">
    <property type="entry name" value="Acyl-CoA dehydrogenase NM domain-like"/>
    <property type="match status" value="1"/>
</dbReference>
<dbReference type="SUPFAM" id="SSF47203">
    <property type="entry name" value="Acyl-CoA dehydrogenase C-terminal domain-like"/>
    <property type="match status" value="1"/>
</dbReference>
<keyword evidence="11" id="KW-1185">Reference proteome</keyword>
<keyword evidence="5 6" id="KW-0560">Oxidoreductase</keyword>
<comment type="similarity">
    <text evidence="2 6">Belongs to the acyl-CoA dehydrogenase family.</text>
</comment>
<evidence type="ECO:0000313" key="11">
    <source>
        <dbReference type="Proteomes" id="UP001165368"/>
    </source>
</evidence>
<dbReference type="RefSeq" id="WP_237822690.1">
    <property type="nucleotide sequence ID" value="NZ_JAKLTQ010000013.1"/>
</dbReference>
<gene>
    <name evidence="10" type="ORF">LVY72_16050</name>
</gene>
<dbReference type="PANTHER" id="PTHR43884">
    <property type="entry name" value="ACYL-COA DEHYDROGENASE"/>
    <property type="match status" value="1"/>
</dbReference>
<dbReference type="EMBL" id="JAKLTQ010000013">
    <property type="protein sequence ID" value="MCG2623410.1"/>
    <property type="molecule type" value="Genomic_DNA"/>
</dbReference>
<dbReference type="InterPro" id="IPR009100">
    <property type="entry name" value="AcylCoA_DH/oxidase_NM_dom_sf"/>
</dbReference>
<dbReference type="InterPro" id="IPR009075">
    <property type="entry name" value="AcylCo_DH/oxidase_C"/>
</dbReference>
<evidence type="ECO:0000256" key="1">
    <source>
        <dbReference type="ARBA" id="ARBA00001974"/>
    </source>
</evidence>
<dbReference type="Gene3D" id="1.20.140.10">
    <property type="entry name" value="Butyryl-CoA Dehydrogenase, subunit A, domain 3"/>
    <property type="match status" value="1"/>
</dbReference>
<dbReference type="InterPro" id="IPR006091">
    <property type="entry name" value="Acyl-CoA_Oxase/DH_mid-dom"/>
</dbReference>
<comment type="caution">
    <text evidence="10">The sequence shown here is derived from an EMBL/GenBank/DDBJ whole genome shotgun (WGS) entry which is preliminary data.</text>
</comment>
<organism evidence="10 11">
    <name type="scientific">Arthrobacter hankyongi</name>
    <dbReference type="NCBI Taxonomy" id="2904801"/>
    <lineage>
        <taxon>Bacteria</taxon>
        <taxon>Bacillati</taxon>
        <taxon>Actinomycetota</taxon>
        <taxon>Actinomycetes</taxon>
        <taxon>Micrococcales</taxon>
        <taxon>Micrococcaceae</taxon>
        <taxon>Arthrobacter</taxon>
    </lineage>
</organism>
<feature type="domain" description="Acyl-CoA dehydrogenase/oxidase N-terminal" evidence="9">
    <location>
        <begin position="6"/>
        <end position="119"/>
    </location>
</feature>
<evidence type="ECO:0000256" key="5">
    <source>
        <dbReference type="ARBA" id="ARBA00023002"/>
    </source>
</evidence>
<protein>
    <submittedName>
        <fullName evidence="10">Acyl-CoA/acyl-ACP dehydrogenase</fullName>
    </submittedName>
</protein>